<dbReference type="Proteomes" id="UP001162483">
    <property type="component" value="Unassembled WGS sequence"/>
</dbReference>
<reference evidence="4" key="1">
    <citation type="submission" date="2023-05" db="EMBL/GenBank/DDBJ databases">
        <authorList>
            <person name="Stuckert A."/>
        </authorList>
    </citation>
    <scope>NUCLEOTIDE SEQUENCE</scope>
</reference>
<organism evidence="4 5">
    <name type="scientific">Staurois parvus</name>
    <dbReference type="NCBI Taxonomy" id="386267"/>
    <lineage>
        <taxon>Eukaryota</taxon>
        <taxon>Metazoa</taxon>
        <taxon>Chordata</taxon>
        <taxon>Craniata</taxon>
        <taxon>Vertebrata</taxon>
        <taxon>Euteleostomi</taxon>
        <taxon>Amphibia</taxon>
        <taxon>Batrachia</taxon>
        <taxon>Anura</taxon>
        <taxon>Neobatrachia</taxon>
        <taxon>Ranoidea</taxon>
        <taxon>Ranidae</taxon>
        <taxon>Staurois</taxon>
    </lineage>
</organism>
<dbReference type="InterPro" id="IPR052795">
    <property type="entry name" value="RREB1"/>
</dbReference>
<keyword evidence="1" id="KW-0863">Zinc-finger</keyword>
<comment type="caution">
    <text evidence="4">The sequence shown here is derived from an EMBL/GenBank/DDBJ whole genome shotgun (WGS) entry which is preliminary data.</text>
</comment>
<keyword evidence="1" id="KW-0862">Zinc</keyword>
<dbReference type="PROSITE" id="PS50157">
    <property type="entry name" value="ZINC_FINGER_C2H2_2"/>
    <property type="match status" value="1"/>
</dbReference>
<evidence type="ECO:0000256" key="2">
    <source>
        <dbReference type="SAM" id="MobiDB-lite"/>
    </source>
</evidence>
<dbReference type="EMBL" id="CATNWA010001174">
    <property type="protein sequence ID" value="CAI9539340.1"/>
    <property type="molecule type" value="Genomic_DNA"/>
</dbReference>
<dbReference type="PANTHER" id="PTHR46451">
    <property type="entry name" value="RAS-RESPONSIVE ELEMENT-BINDING PROTEIN 1"/>
    <property type="match status" value="1"/>
</dbReference>
<proteinExistence type="predicted"/>
<accession>A0ABN9AW01</accession>
<keyword evidence="1" id="KW-0479">Metal-binding</keyword>
<keyword evidence="5" id="KW-1185">Reference proteome</keyword>
<dbReference type="InterPro" id="IPR013087">
    <property type="entry name" value="Znf_C2H2_type"/>
</dbReference>
<evidence type="ECO:0000313" key="5">
    <source>
        <dbReference type="Proteomes" id="UP001162483"/>
    </source>
</evidence>
<dbReference type="Pfam" id="PF13894">
    <property type="entry name" value="zf-C2H2_4"/>
    <property type="match status" value="1"/>
</dbReference>
<dbReference type="Gene3D" id="3.30.160.60">
    <property type="entry name" value="Classic Zinc Finger"/>
    <property type="match status" value="1"/>
</dbReference>
<feature type="compositionally biased region" description="Basic residues" evidence="2">
    <location>
        <begin position="20"/>
        <end position="30"/>
    </location>
</feature>
<evidence type="ECO:0000259" key="3">
    <source>
        <dbReference type="PROSITE" id="PS50157"/>
    </source>
</evidence>
<gene>
    <name evidence="4" type="ORF">SPARVUS_LOCUS1579832</name>
</gene>
<feature type="domain" description="C2H2-type" evidence="3">
    <location>
        <begin position="65"/>
        <end position="87"/>
    </location>
</feature>
<sequence length="93" mass="10561">MKIHEKDPNAAVATSPPSPQKRRRMTSKRKLNPEEEVEKDDTPPAKKVVEEVQQVEPLKKAEDLIPCPICFKEFPCKSSLDTHMESHPEASLK</sequence>
<dbReference type="PROSITE" id="PS00028">
    <property type="entry name" value="ZINC_FINGER_C2H2_1"/>
    <property type="match status" value="1"/>
</dbReference>
<dbReference type="PANTHER" id="PTHR46451:SF1">
    <property type="entry name" value="RAS-RESPONSIVE ELEMENT-BINDING PROTEIN 1"/>
    <property type="match status" value="1"/>
</dbReference>
<name>A0ABN9AW01_9NEOB</name>
<evidence type="ECO:0000313" key="4">
    <source>
        <dbReference type="EMBL" id="CAI9539340.1"/>
    </source>
</evidence>
<protein>
    <recommendedName>
        <fullName evidence="3">C2H2-type domain-containing protein</fullName>
    </recommendedName>
</protein>
<evidence type="ECO:0000256" key="1">
    <source>
        <dbReference type="PROSITE-ProRule" id="PRU00042"/>
    </source>
</evidence>
<feature type="non-terminal residue" evidence="4">
    <location>
        <position position="93"/>
    </location>
</feature>
<feature type="region of interest" description="Disordered" evidence="2">
    <location>
        <begin position="1"/>
        <end position="47"/>
    </location>
</feature>